<protein>
    <submittedName>
        <fullName evidence="1">Uncharacterized protein</fullName>
    </submittedName>
</protein>
<organism evidence="1">
    <name type="scientific">Tanacetum cinerariifolium</name>
    <name type="common">Dalmatian daisy</name>
    <name type="synonym">Chrysanthemum cinerariifolium</name>
    <dbReference type="NCBI Taxonomy" id="118510"/>
    <lineage>
        <taxon>Eukaryota</taxon>
        <taxon>Viridiplantae</taxon>
        <taxon>Streptophyta</taxon>
        <taxon>Embryophyta</taxon>
        <taxon>Tracheophyta</taxon>
        <taxon>Spermatophyta</taxon>
        <taxon>Magnoliopsida</taxon>
        <taxon>eudicotyledons</taxon>
        <taxon>Gunneridae</taxon>
        <taxon>Pentapetalae</taxon>
        <taxon>asterids</taxon>
        <taxon>campanulids</taxon>
        <taxon>Asterales</taxon>
        <taxon>Asteraceae</taxon>
        <taxon>Asteroideae</taxon>
        <taxon>Anthemideae</taxon>
        <taxon>Anthemidinae</taxon>
        <taxon>Tanacetum</taxon>
    </lineage>
</organism>
<comment type="caution">
    <text evidence="1">The sequence shown here is derived from an EMBL/GenBank/DDBJ whole genome shotgun (WGS) entry which is preliminary data.</text>
</comment>
<reference evidence="1" key="1">
    <citation type="journal article" date="2019" name="Sci. Rep.">
        <title>Draft genome of Tanacetum cinerariifolium, the natural source of mosquito coil.</title>
        <authorList>
            <person name="Yamashiro T."/>
            <person name="Shiraishi A."/>
            <person name="Satake H."/>
            <person name="Nakayama K."/>
        </authorList>
    </citation>
    <scope>NUCLEOTIDE SEQUENCE</scope>
</reference>
<sequence length="46" mass="5196">AFDCNIKQWAGEKRPKPAEESYEYEEDEHVGTQCGSCGGNFNIDEL</sequence>
<gene>
    <name evidence="1" type="ORF">Tci_703840</name>
</gene>
<feature type="non-terminal residue" evidence="1">
    <location>
        <position position="1"/>
    </location>
</feature>
<dbReference type="EMBL" id="BKCJ010600847">
    <property type="protein sequence ID" value="GFB31869.1"/>
    <property type="molecule type" value="Genomic_DNA"/>
</dbReference>
<dbReference type="AlphaFoldDB" id="A0A699L9F0"/>
<name>A0A699L9F0_TANCI</name>
<evidence type="ECO:0000313" key="1">
    <source>
        <dbReference type="EMBL" id="GFB31869.1"/>
    </source>
</evidence>
<proteinExistence type="predicted"/>
<accession>A0A699L9F0</accession>